<dbReference type="SUPFAM" id="SSF89550">
    <property type="entry name" value="PHP domain-like"/>
    <property type="match status" value="1"/>
</dbReference>
<dbReference type="STRING" id="180332.GCA_000797495_01116"/>
<dbReference type="EMBL" id="QGQD01000069">
    <property type="protein sequence ID" value="TLC99504.1"/>
    <property type="molecule type" value="Genomic_DNA"/>
</dbReference>
<comment type="similarity">
    <text evidence="1">Belongs to the metallo-dependent hydrolases superfamily. CpsB/CapC family.</text>
</comment>
<evidence type="ECO:0000256" key="2">
    <source>
        <dbReference type="ARBA" id="ARBA00013064"/>
    </source>
</evidence>
<dbReference type="Proteomes" id="UP000306509">
    <property type="component" value="Unassembled WGS sequence"/>
</dbReference>
<evidence type="ECO:0000256" key="6">
    <source>
        <dbReference type="SAM" id="Coils"/>
    </source>
</evidence>
<protein>
    <recommendedName>
        <fullName evidence="2">protein-tyrosine-phosphatase</fullName>
        <ecNumber evidence="2">3.1.3.48</ecNumber>
    </recommendedName>
</protein>
<feature type="coiled-coil region" evidence="6">
    <location>
        <begin position="54"/>
        <end position="81"/>
    </location>
</feature>
<evidence type="ECO:0000256" key="5">
    <source>
        <dbReference type="ARBA" id="ARBA00051722"/>
    </source>
</evidence>
<evidence type="ECO:0000256" key="1">
    <source>
        <dbReference type="ARBA" id="ARBA00005750"/>
    </source>
</evidence>
<dbReference type="EC" id="3.1.3.48" evidence="2"/>
<keyword evidence="6" id="KW-0175">Coiled coil</keyword>
<dbReference type="AlphaFoldDB" id="A0A4U8Q3Y5"/>
<keyword evidence="4" id="KW-0904">Protein phosphatase</keyword>
<organism evidence="7 8">
    <name type="scientific">Robinsoniella peoriensis</name>
    <dbReference type="NCBI Taxonomy" id="180332"/>
    <lineage>
        <taxon>Bacteria</taxon>
        <taxon>Bacillati</taxon>
        <taxon>Bacillota</taxon>
        <taxon>Clostridia</taxon>
        <taxon>Lachnospirales</taxon>
        <taxon>Lachnospiraceae</taxon>
        <taxon>Robinsoniella</taxon>
    </lineage>
</organism>
<dbReference type="GO" id="GO:0004725">
    <property type="term" value="F:protein tyrosine phosphatase activity"/>
    <property type="evidence" value="ECO:0007669"/>
    <property type="project" value="UniProtKB-EC"/>
</dbReference>
<evidence type="ECO:0000313" key="8">
    <source>
        <dbReference type="Proteomes" id="UP000306509"/>
    </source>
</evidence>
<dbReference type="InterPro" id="IPR016667">
    <property type="entry name" value="Caps_polysacc_synth_CpsB/CapC"/>
</dbReference>
<dbReference type="InterPro" id="IPR016195">
    <property type="entry name" value="Pol/histidinol_Pase-like"/>
</dbReference>
<reference evidence="7 8" key="1">
    <citation type="journal article" date="2019" name="Anaerobe">
        <title>Detection of Robinsoniella peoriensis in multiple bone samples of a trauma patient.</title>
        <authorList>
            <person name="Schrottner P."/>
            <person name="Hartwich K."/>
            <person name="Bunk B."/>
            <person name="Schober I."/>
            <person name="Helbig S."/>
            <person name="Rudolph W.W."/>
            <person name="Gunzer F."/>
        </authorList>
    </citation>
    <scope>NUCLEOTIDE SEQUENCE [LARGE SCALE GENOMIC DNA]</scope>
    <source>
        <strain evidence="7 8">DSM 106044</strain>
    </source>
</reference>
<evidence type="ECO:0000256" key="3">
    <source>
        <dbReference type="ARBA" id="ARBA00022801"/>
    </source>
</evidence>
<dbReference type="PIRSF" id="PIRSF016557">
    <property type="entry name" value="Caps_synth_CpsB"/>
    <property type="match status" value="1"/>
</dbReference>
<dbReference type="PANTHER" id="PTHR39181:SF1">
    <property type="entry name" value="TYROSINE-PROTEIN PHOSPHATASE YWQE"/>
    <property type="match status" value="1"/>
</dbReference>
<gene>
    <name evidence="7" type="primary">ywqE_1</name>
    <name evidence="7" type="ORF">DSM106044_03707</name>
</gene>
<dbReference type="Pfam" id="PF19567">
    <property type="entry name" value="CpsB_CapC"/>
    <property type="match status" value="1"/>
</dbReference>
<dbReference type="PANTHER" id="PTHR39181">
    <property type="entry name" value="TYROSINE-PROTEIN PHOSPHATASE YWQE"/>
    <property type="match status" value="1"/>
</dbReference>
<evidence type="ECO:0000256" key="4">
    <source>
        <dbReference type="ARBA" id="ARBA00022912"/>
    </source>
</evidence>
<sequence length="253" mass="29134">MIDIHTHILPETDDGADSLTEAVEMLKICTQSGVTDVVLTPHGNLTEIFPESRQESINNQFKRLEKRLSELNMQINIYKGMEVFASYNLYDKLSAGTIWTLNQSKYLLTEFSFDTDREILFELLQIIESKGLIPVIAHPERYKSIQKNPQIAYDWNRRGYIIQINKGSIAGVFGRAEKETAHLLLDCNLVQVIASDCHHIHSRMPGLKSVYRYISRNYSEGYAQILFNINPERILRDQQVLIINPRVPGSYLY</sequence>
<dbReference type="GO" id="GO:0030145">
    <property type="term" value="F:manganese ion binding"/>
    <property type="evidence" value="ECO:0007669"/>
    <property type="project" value="InterPro"/>
</dbReference>
<evidence type="ECO:0000313" key="7">
    <source>
        <dbReference type="EMBL" id="TLC99504.1"/>
    </source>
</evidence>
<keyword evidence="8" id="KW-1185">Reference proteome</keyword>
<dbReference type="RefSeq" id="WP_138003332.1">
    <property type="nucleotide sequence ID" value="NZ_QGQD01000069.1"/>
</dbReference>
<name>A0A4U8Q3Y5_9FIRM</name>
<accession>A0A4U8Q3Y5</accession>
<keyword evidence="3 7" id="KW-0378">Hydrolase</keyword>
<comment type="catalytic activity">
    <reaction evidence="5">
        <text>O-phospho-L-tyrosyl-[protein] + H2O = L-tyrosyl-[protein] + phosphate</text>
        <dbReference type="Rhea" id="RHEA:10684"/>
        <dbReference type="Rhea" id="RHEA-COMP:10136"/>
        <dbReference type="Rhea" id="RHEA-COMP:20101"/>
        <dbReference type="ChEBI" id="CHEBI:15377"/>
        <dbReference type="ChEBI" id="CHEBI:43474"/>
        <dbReference type="ChEBI" id="CHEBI:46858"/>
        <dbReference type="ChEBI" id="CHEBI:61978"/>
        <dbReference type="EC" id="3.1.3.48"/>
    </reaction>
</comment>
<dbReference type="Gene3D" id="3.20.20.140">
    <property type="entry name" value="Metal-dependent hydrolases"/>
    <property type="match status" value="1"/>
</dbReference>
<comment type="caution">
    <text evidence="7">The sequence shown here is derived from an EMBL/GenBank/DDBJ whole genome shotgun (WGS) entry which is preliminary data.</text>
</comment>
<proteinExistence type="inferred from homology"/>